<dbReference type="Pfam" id="PF02305">
    <property type="entry name" value="Phage_F"/>
    <property type="match status" value="1"/>
</dbReference>
<evidence type="ECO:0000256" key="2">
    <source>
        <dbReference type="ARBA" id="ARBA00009963"/>
    </source>
</evidence>
<comment type="subcellular location">
    <subcellularLocation>
        <location evidence="1">Virion</location>
    </subcellularLocation>
</comment>
<dbReference type="EMBL" id="MK249172">
    <property type="protein sequence ID" value="QCQ84816.1"/>
    <property type="molecule type" value="Genomic_DNA"/>
</dbReference>
<dbReference type="InterPro" id="IPR037002">
    <property type="entry name" value="Microviridae_protein_F_sf"/>
</dbReference>
<evidence type="ECO:0000256" key="1">
    <source>
        <dbReference type="ARBA" id="ARBA00004328"/>
    </source>
</evidence>
<dbReference type="InterPro" id="IPR016184">
    <property type="entry name" value="Capsid/spike_ssDNA_virus"/>
</dbReference>
<evidence type="ECO:0000256" key="6">
    <source>
        <dbReference type="SAM" id="MobiDB-lite"/>
    </source>
</evidence>
<dbReference type="GO" id="GO:0005198">
    <property type="term" value="F:structural molecule activity"/>
    <property type="evidence" value="ECO:0007669"/>
    <property type="project" value="InterPro"/>
</dbReference>
<keyword evidence="3" id="KW-1140">T=1 icosahedral capsid protein</keyword>
<dbReference type="Proteomes" id="UP000322757">
    <property type="component" value="Segment"/>
</dbReference>
<evidence type="ECO:0000256" key="5">
    <source>
        <dbReference type="ARBA" id="ARBA00022844"/>
    </source>
</evidence>
<reference evidence="7" key="1">
    <citation type="submission" date="2018-12" db="EMBL/GenBank/DDBJ databases">
        <title>Singled stranded DNA viruses identified in blackflies (Austrosimulium ungulatum) sampled in New Zealand.</title>
        <authorList>
            <person name="Kraberger S."/>
            <person name="Fontenele R.S."/>
            <person name="Schmidlin K."/>
            <person name="Walters M."/>
            <person name="Varsani A."/>
        </authorList>
    </citation>
    <scope>NUCLEOTIDE SEQUENCE [LARGE SCALE GENOMIC DNA]</scope>
    <source>
        <strain evidence="7">091</strain>
    </source>
</reference>
<protein>
    <submittedName>
        <fullName evidence="7">Major capsid protein</fullName>
    </submittedName>
</protein>
<dbReference type="Gene3D" id="2.60.169.10">
    <property type="entry name" value="Microviridae F protein"/>
    <property type="match status" value="2"/>
</dbReference>
<dbReference type="InterPro" id="IPR003514">
    <property type="entry name" value="Microviridae_protein_F"/>
</dbReference>
<proteinExistence type="inferred from homology"/>
<feature type="region of interest" description="Disordered" evidence="6">
    <location>
        <begin position="1"/>
        <end position="28"/>
    </location>
</feature>
<keyword evidence="5" id="KW-0946">Virion</keyword>
<name>A0A4P8PLN6_9VIRU</name>
<comment type="similarity">
    <text evidence="2">Belongs to the microviridae F protein family.</text>
</comment>
<sequence length="526" mass="58108">MKSVMQSGHQFSQVPRAEIPRSSFDRSSGHKTALDAGLLIPIFYDEVLPGDTFSLTTTLFGRLATPLRPFMDNVMGNTFYFFVPNRLIWKNWQRFMGEQDNPTDSVDFLVPQIVSPAGGYTANSIYDYLAIPTKVASLSHSALWLRAYNLIWNQWFRDQNLQNSVTVLNDDGPDPSTTYTLLRRGKRHDYFTSSLPWPQKGSAVSIPLGTSAPVIGIGSLSQTYNSAVGPIHETNGATRTYAFGTATSNTTTIVVEGTAATAGNPKIFADLTNATAATINQLRQAFQVQKLHERDARGGTRYTEIVRSHFNVVSPDARLQRAEYLGGGSTSLNVHQVPQTQATVSGQTPQGNLAAFGVASGSGNGFTKSFTEHGVVLGLLSVRADLNYQQGLNKMWSRRTKLDFYWPALAHIGEQAVSMKEIYATGTAADDNVWGYQERYAEYRYKPSVITGELRSNFAQPLDTWHLAQYFATAPALDAAFIQDNPPISRVVAVPTERHFIFDIFHSLRCARPMPVYGVPGLIDHF</sequence>
<evidence type="ECO:0000256" key="3">
    <source>
        <dbReference type="ARBA" id="ARBA00022431"/>
    </source>
</evidence>
<dbReference type="SUPFAM" id="SSF88645">
    <property type="entry name" value="ssDNA viruses"/>
    <property type="match status" value="1"/>
</dbReference>
<feature type="compositionally biased region" description="Polar residues" evidence="6">
    <location>
        <begin position="1"/>
        <end position="13"/>
    </location>
</feature>
<keyword evidence="4" id="KW-0167">Capsid protein</keyword>
<dbReference type="GO" id="GO:0039615">
    <property type="term" value="C:T=1 icosahedral viral capsid"/>
    <property type="evidence" value="ECO:0007669"/>
    <property type="project" value="UniProtKB-KW"/>
</dbReference>
<accession>A0A4P8PLN6</accession>
<evidence type="ECO:0000256" key="4">
    <source>
        <dbReference type="ARBA" id="ARBA00022561"/>
    </source>
</evidence>
<evidence type="ECO:0000313" key="7">
    <source>
        <dbReference type="EMBL" id="QCQ84816.1"/>
    </source>
</evidence>
<organism evidence="7">
    <name type="scientific">Blackfly microvirus SF02</name>
    <dbReference type="NCBI Taxonomy" id="2576452"/>
    <lineage>
        <taxon>Viruses</taxon>
        <taxon>Monodnaviria</taxon>
        <taxon>Sangervirae</taxon>
        <taxon>Phixviricota</taxon>
        <taxon>Malgrandaviricetes</taxon>
        <taxon>Petitvirales</taxon>
        <taxon>Microviridae</taxon>
        <taxon>Microvirus</taxon>
    </lineage>
</organism>